<evidence type="ECO:0000313" key="1">
    <source>
        <dbReference type="EMBL" id="KNC54694.1"/>
    </source>
</evidence>
<dbReference type="EMBL" id="GL349438">
    <property type="protein sequence ID" value="KNC54694.1"/>
    <property type="molecule type" value="Genomic_DNA"/>
</dbReference>
<dbReference type="Proteomes" id="UP000054408">
    <property type="component" value="Unassembled WGS sequence"/>
</dbReference>
<dbReference type="AlphaFoldDB" id="A0A0L0DQW7"/>
<organism evidence="1 2">
    <name type="scientific">Thecamonas trahens ATCC 50062</name>
    <dbReference type="NCBI Taxonomy" id="461836"/>
    <lineage>
        <taxon>Eukaryota</taxon>
        <taxon>Apusozoa</taxon>
        <taxon>Apusomonadida</taxon>
        <taxon>Apusomonadidae</taxon>
        <taxon>Thecamonas</taxon>
    </lineage>
</organism>
<keyword evidence="2" id="KW-1185">Reference proteome</keyword>
<dbReference type="GeneID" id="25561292"/>
<dbReference type="RefSeq" id="XP_013761596.1">
    <property type="nucleotide sequence ID" value="XM_013906142.1"/>
</dbReference>
<evidence type="ECO:0000313" key="2">
    <source>
        <dbReference type="Proteomes" id="UP000054408"/>
    </source>
</evidence>
<reference evidence="1 2" key="1">
    <citation type="submission" date="2010-05" db="EMBL/GenBank/DDBJ databases">
        <title>The Genome Sequence of Thecamonas trahens ATCC 50062.</title>
        <authorList>
            <consortium name="The Broad Institute Genome Sequencing Platform"/>
            <person name="Russ C."/>
            <person name="Cuomo C."/>
            <person name="Shea T."/>
            <person name="Young S.K."/>
            <person name="Zeng Q."/>
            <person name="Koehrsen M."/>
            <person name="Haas B."/>
            <person name="Borodovsky M."/>
            <person name="Guigo R."/>
            <person name="Alvarado L."/>
            <person name="Berlin A."/>
            <person name="Bochicchio J."/>
            <person name="Borenstein D."/>
            <person name="Chapman S."/>
            <person name="Chen Z."/>
            <person name="Freedman E."/>
            <person name="Gellesch M."/>
            <person name="Goldberg J."/>
            <person name="Griggs A."/>
            <person name="Gujja S."/>
            <person name="Heilman E."/>
            <person name="Heiman D."/>
            <person name="Hepburn T."/>
            <person name="Howarth C."/>
            <person name="Jen D."/>
            <person name="Larson L."/>
            <person name="Mehta T."/>
            <person name="Park D."/>
            <person name="Pearson M."/>
            <person name="Roberts A."/>
            <person name="Saif S."/>
            <person name="Shenoy N."/>
            <person name="Sisk P."/>
            <person name="Stolte C."/>
            <person name="Sykes S."/>
            <person name="Thomson T."/>
            <person name="Walk T."/>
            <person name="White J."/>
            <person name="Yandava C."/>
            <person name="Burger G."/>
            <person name="Gray M.W."/>
            <person name="Holland P.W.H."/>
            <person name="King N."/>
            <person name="Lang F.B.F."/>
            <person name="Roger A.J."/>
            <person name="Ruiz-Trillo I."/>
            <person name="Lander E."/>
            <person name="Nusbaum C."/>
        </authorList>
    </citation>
    <scope>NUCLEOTIDE SEQUENCE [LARGE SCALE GENOMIC DNA]</scope>
    <source>
        <strain evidence="1 2">ATCC 50062</strain>
    </source>
</reference>
<accession>A0A0L0DQW7</accession>
<name>A0A0L0DQW7_THETB</name>
<protein>
    <submittedName>
        <fullName evidence="1">Uncharacterized protein</fullName>
    </submittedName>
</protein>
<gene>
    <name evidence="1" type="ORF">AMSG_01545</name>
</gene>
<proteinExistence type="predicted"/>
<sequence length="185" mass="20025">MFHSYHAAFLVEAPKTKVAKALARIAEDTPGAVYRGIAKPKPEHVVSVSFYTRCCKWLDEASFTVVPVEHDRGSSYIMAYAESTNFCCSWCPSCIRSCFACCDFDDWGKNEAHIRAIVDGLKYATTELHAERGGDADDLRALFDRSSKAAYTYRGISDNTTTATATTSASATASAASNSSLSSSS</sequence>